<dbReference type="Gene3D" id="2.60.40.2080">
    <property type="match status" value="1"/>
</dbReference>
<keyword evidence="4" id="KW-1185">Reference proteome</keyword>
<organism evidence="3 4">
    <name type="scientific">Fusarium anthophilum</name>
    <dbReference type="NCBI Taxonomy" id="48485"/>
    <lineage>
        <taxon>Eukaryota</taxon>
        <taxon>Fungi</taxon>
        <taxon>Dikarya</taxon>
        <taxon>Ascomycota</taxon>
        <taxon>Pezizomycotina</taxon>
        <taxon>Sordariomycetes</taxon>
        <taxon>Hypocreomycetidae</taxon>
        <taxon>Hypocreales</taxon>
        <taxon>Nectriaceae</taxon>
        <taxon>Fusarium</taxon>
        <taxon>Fusarium fujikuroi species complex</taxon>
    </lineage>
</organism>
<accession>A0A8H4ZMP6</accession>
<dbReference type="SUPFAM" id="SSF141086">
    <property type="entry name" value="Agglutinin HPA-like"/>
    <property type="match status" value="1"/>
</dbReference>
<feature type="compositionally biased region" description="Acidic residues" evidence="1">
    <location>
        <begin position="1243"/>
        <end position="1255"/>
    </location>
</feature>
<dbReference type="InterPro" id="IPR037221">
    <property type="entry name" value="H-type_lectin_dom_sf"/>
</dbReference>
<dbReference type="GO" id="GO:0030246">
    <property type="term" value="F:carbohydrate binding"/>
    <property type="evidence" value="ECO:0007669"/>
    <property type="project" value="InterPro"/>
</dbReference>
<gene>
    <name evidence="3" type="ORF">FANTH_5374</name>
</gene>
<feature type="region of interest" description="Disordered" evidence="1">
    <location>
        <begin position="1243"/>
        <end position="1296"/>
    </location>
</feature>
<proteinExistence type="predicted"/>
<comment type="caution">
    <text evidence="3">The sequence shown here is derived from an EMBL/GenBank/DDBJ whole genome shotgun (WGS) entry which is preliminary data.</text>
</comment>
<dbReference type="EMBL" id="JABEVY010000115">
    <property type="protein sequence ID" value="KAF5249293.1"/>
    <property type="molecule type" value="Genomic_DNA"/>
</dbReference>
<dbReference type="Proteomes" id="UP000573603">
    <property type="component" value="Unassembled WGS sequence"/>
</dbReference>
<evidence type="ECO:0000313" key="3">
    <source>
        <dbReference type="EMBL" id="KAF5249293.1"/>
    </source>
</evidence>
<feature type="compositionally biased region" description="Acidic residues" evidence="1">
    <location>
        <begin position="71"/>
        <end position="99"/>
    </location>
</feature>
<name>A0A8H4ZMP6_9HYPO</name>
<dbReference type="Pfam" id="PF09458">
    <property type="entry name" value="H_lectin"/>
    <property type="match status" value="1"/>
</dbReference>
<dbReference type="InterPro" id="IPR019019">
    <property type="entry name" value="H-type_lectin_domain"/>
</dbReference>
<evidence type="ECO:0000256" key="1">
    <source>
        <dbReference type="SAM" id="MobiDB-lite"/>
    </source>
</evidence>
<reference evidence="3 4" key="1">
    <citation type="journal article" date="2020" name="BMC Genomics">
        <title>Correction to: Identification and distribution of gene clusters required for synthesis of sphingolipid metabolism inhibitors in diverse species of the filamentous fungus Fusarium.</title>
        <authorList>
            <person name="Kim H.S."/>
            <person name="Lohmar J.M."/>
            <person name="Busman M."/>
            <person name="Brown D.W."/>
            <person name="Naumann T.A."/>
            <person name="Divon H.H."/>
            <person name="Lysoe E."/>
            <person name="Uhlig S."/>
            <person name="Proctor R.H."/>
        </authorList>
    </citation>
    <scope>NUCLEOTIDE SEQUENCE [LARGE SCALE GENOMIC DNA]</scope>
    <source>
        <strain evidence="3 4">NRRL 25214</strain>
    </source>
</reference>
<protein>
    <recommendedName>
        <fullName evidence="2">H-type lectin domain-containing protein</fullName>
    </recommendedName>
</protein>
<feature type="region of interest" description="Disordered" evidence="1">
    <location>
        <begin position="387"/>
        <end position="416"/>
    </location>
</feature>
<feature type="domain" description="H-type lectin" evidence="2">
    <location>
        <begin position="2085"/>
        <end position="2149"/>
    </location>
</feature>
<feature type="region of interest" description="Disordered" evidence="1">
    <location>
        <begin position="71"/>
        <end position="101"/>
    </location>
</feature>
<dbReference type="GO" id="GO:0007155">
    <property type="term" value="P:cell adhesion"/>
    <property type="evidence" value="ECO:0007669"/>
    <property type="project" value="InterPro"/>
</dbReference>
<sequence length="2243" mass="249991">MNSVLLRRSPRQRNAFTVVKTFDDKNSPPEDSPVFTFKPIKTATEIQEENEEANQKQWSEEEVDAAVQNDMELDEEGETEEEVREPMEAEENDQIEDENERCKGEGEKKYAPEHVNPFYTKIPSTDIDMFERTSKMDKFDGPKSVIKDPMQEMLQQGGYLSLKFLLDLAMNQVDWQILRQRSLAKFKYESNDNREQEEKRLKDMDFLGLTEEPGPDLKVEIYTEDEKKRYKIEDEEPKVQEEVEVEETDDISEEKNKPRPFIWIPMRRQTGELVWMGFKAGNLKRWKGTNAERVKQLAAIKRIFARFWIKMFRGPDAEYVAGFRARYSTDVFDFPLIVVPGESISTLGAKEYATKLLKDTVDVINEKHRKIPEMGRKPIKTTIIKKTSKQSEIKTQKSSKKQPGVTIPKPPQHKANMELQFRARKDVNNHKYVKIGDNPLGLYSTFIMKEDFHTYMKSLEKPRVELKRLKAMDAARSIPSEEAYEKLDEANSNGGIIKLEQLSDSQKKGQETVFDAGSTTTLSNEVSCLKIINAIGNRTTKNAPGKIMGKSASQCAHDNLGWRKLQTSNEDKSKGMMLRNGLYMAEWLHLSAFSWGGLLEPPVHGKVNPQQHDSSDIPENLVLGTSETNSQMTRFEKAWQALIKDETLLRKDDTYSAVLEVAAEYTRHSVSLGKSHDRLAKDFKFIAYSVGYSLKFPSGCNLLRKEKDTKLSTIFYPFSRPLYHKLEAELDTLLYNDLKVAHGLIKPPQAIQPGVTGTHGSLGNTVAYNTYDDDNLFGSATLDIGLLGVLQISGTPQLSNKNAHTSDEVQWHMHKNMHLPLLTVRCSYQATMAPSGITSQATTRFVPLTADTLDPDTFDPLVPRVAQQAITRSPIRFPWQPRVLPLGMFFRSAATDPNSGTGNPFASQSAFDAESLDITPVVFTAYDGSGSFRSSEVMSSSASTDHLSVGVGVGVDLVVLEASVSVHYDRDVMENRDSNKASVTTSYRAGSVAFVRPPELSADAFNILHDRGIDEFKSVFGDYYVEGYRIGADASVLLSTDSSSRSETETKSVKITVESWFDSYSEEEYSSSTSRERHSEVHLSAFSSIEQLLIVRTVQMETPEFQALLKQGRGIHQRAQGLEDQVAKVLQDIGVREGKSLTSRQRVQLCERAVVVELLLIPVECIRQVRYWTIALRDGIMSLLLAPYNNGMRLGQGFNSYTQQICIDDAVVIDPDRVDNPVTNDGFTMRELRYAIGARASEDDDYYEEEAEEEPQPLPLPMPQPQAIAAADATAGATPAGDNEKPPMIGPKPPTALDSVAIQLTQDVKTISKLVEDIAQLENAIEETKDSSSLETKRDALLLEKKRMRLARIKTNGAGMKSKSLRGSVRELSQRGPSQIVSYSSRFVNKISEVTDDMNISGSLSIKYGAIGGSGKGSFVDSDKFKESDLNFFISVKVINQSINIKDALVFQGLPSVDETNFRSVFGDSFISGFLEGGEFNAVVSMKVVNKDKRMAVKAEAEVAMSVGAVDIKATANVDISKSNFSSQTETTIQVGWSGGGHIKPMDKPWTIQTLMETAAKFPDLVANTPQRTYAILTKYEALRSFMALKPPKLSPMYYENAAIYTNALLDAYMDYKNIYRNLGTHLFDIQAGTKKFGDWPQKPLFSTVATLSLTNDESCFEDSIKGLDLARRACRFQMIKIVREVDEVEKHPNYAADETRPEAFQSPIAFRERLPIVKNKEKLPHLKIFGDDAVFPKLIEKTEKDGMSDIEVAKAESYAADRPDVGQFQRLAPMVGSPQGALFCNLDFIKPDFSLRTVTVELNRGAVSAISVRYSNGLLAAVGTPGGERKVSLTIHAQDGEKIIACSIETGRVKGEANASARVTAVRMYTNRGPDLEGNYEDWEPPAANGEGVRGGVVFESLTVTHFDPLLVNAHIKGFWGYGVTSSHLTSASGIFRLAPIWGNKQNLSAAVGEPVDVDPSTIETEAESFHLSCRERLGWTDSAAGRSGTLQHRFTKPLPVVPTVIYGFRAIEVSSTNSPRVALNLSSVSETSISLSLKSFLHPTSNLEASVMALPNGTIPFQHGFVDASDNPGGRSAGQNASVAVTFKKPFKAPPKVLVWFTEISQPHGWRSLWTYANKVTETGLTVNIETWSERQFEAARVAWLAWPAEFDGKTIRSSQHNTFTKEQQVSEYPWYLGSFSKDPKVFTAIDWIDIPDTQPTESIGIYAKHEWATKDKLRWHAGVSDSTACIKIGMCWLGVE</sequence>
<evidence type="ECO:0000259" key="2">
    <source>
        <dbReference type="Pfam" id="PF09458"/>
    </source>
</evidence>
<evidence type="ECO:0000313" key="4">
    <source>
        <dbReference type="Proteomes" id="UP000573603"/>
    </source>
</evidence>
<feature type="compositionally biased region" description="Low complexity" evidence="1">
    <location>
        <begin position="1265"/>
        <end position="1281"/>
    </location>
</feature>